<dbReference type="AlphaFoldDB" id="A0A7W8JZM7"/>
<dbReference type="SUPFAM" id="SSF46955">
    <property type="entry name" value="Putative DNA-binding domain"/>
    <property type="match status" value="1"/>
</dbReference>
<sequence>MTAPAFHLPTEAERLQARETLTRLEGAGVREVRLQDLPAGVAALLHSILGEVAKGHAVQVLPVHAELSTQEAADLLGVSRPHLVKLLEEGALPHHKVGTHRRVKLDDVLTYRHQRDQDRRQALQALADLDQELGLL</sequence>
<gene>
    <name evidence="2" type="ORF">HNQ08_005301</name>
</gene>
<keyword evidence="3" id="KW-1185">Reference proteome</keyword>
<evidence type="ECO:0000313" key="3">
    <source>
        <dbReference type="Proteomes" id="UP000552709"/>
    </source>
</evidence>
<dbReference type="EMBL" id="JACHFL010000029">
    <property type="protein sequence ID" value="MBB5366172.1"/>
    <property type="molecule type" value="Genomic_DNA"/>
</dbReference>
<evidence type="ECO:0000259" key="1">
    <source>
        <dbReference type="Pfam" id="PF12728"/>
    </source>
</evidence>
<dbReference type="InterPro" id="IPR036388">
    <property type="entry name" value="WH-like_DNA-bd_sf"/>
</dbReference>
<organism evidence="2 3">
    <name type="scientific">Deinococcus humi</name>
    <dbReference type="NCBI Taxonomy" id="662880"/>
    <lineage>
        <taxon>Bacteria</taxon>
        <taxon>Thermotogati</taxon>
        <taxon>Deinococcota</taxon>
        <taxon>Deinococci</taxon>
        <taxon>Deinococcales</taxon>
        <taxon>Deinococcaceae</taxon>
        <taxon>Deinococcus</taxon>
    </lineage>
</organism>
<dbReference type="InterPro" id="IPR041657">
    <property type="entry name" value="HTH_17"/>
</dbReference>
<protein>
    <submittedName>
        <fullName evidence="2">Excisionase family DNA binding protein</fullName>
    </submittedName>
</protein>
<proteinExistence type="predicted"/>
<name>A0A7W8JZM7_9DEIO</name>
<feature type="domain" description="Helix-turn-helix" evidence="1">
    <location>
        <begin position="67"/>
        <end position="115"/>
    </location>
</feature>
<dbReference type="GO" id="GO:0003677">
    <property type="term" value="F:DNA binding"/>
    <property type="evidence" value="ECO:0007669"/>
    <property type="project" value="InterPro"/>
</dbReference>
<dbReference type="Pfam" id="PF12728">
    <property type="entry name" value="HTH_17"/>
    <property type="match status" value="1"/>
</dbReference>
<reference evidence="2 3" key="1">
    <citation type="submission" date="2020-08" db="EMBL/GenBank/DDBJ databases">
        <title>Genomic Encyclopedia of Type Strains, Phase IV (KMG-IV): sequencing the most valuable type-strain genomes for metagenomic binning, comparative biology and taxonomic classification.</title>
        <authorList>
            <person name="Goeker M."/>
        </authorList>
    </citation>
    <scope>NUCLEOTIDE SEQUENCE [LARGE SCALE GENOMIC DNA]</scope>
    <source>
        <strain evidence="2 3">DSM 27939</strain>
    </source>
</reference>
<dbReference type="Proteomes" id="UP000552709">
    <property type="component" value="Unassembled WGS sequence"/>
</dbReference>
<dbReference type="NCBIfam" id="TIGR01764">
    <property type="entry name" value="excise"/>
    <property type="match status" value="1"/>
</dbReference>
<dbReference type="InterPro" id="IPR009061">
    <property type="entry name" value="DNA-bd_dom_put_sf"/>
</dbReference>
<dbReference type="Gene3D" id="1.10.10.10">
    <property type="entry name" value="Winged helix-like DNA-binding domain superfamily/Winged helix DNA-binding domain"/>
    <property type="match status" value="1"/>
</dbReference>
<evidence type="ECO:0000313" key="2">
    <source>
        <dbReference type="EMBL" id="MBB5366172.1"/>
    </source>
</evidence>
<accession>A0A7W8JZM7</accession>
<comment type="caution">
    <text evidence="2">The sequence shown here is derived from an EMBL/GenBank/DDBJ whole genome shotgun (WGS) entry which is preliminary data.</text>
</comment>
<dbReference type="InterPro" id="IPR010093">
    <property type="entry name" value="SinI_DNA-bd"/>
</dbReference>
<dbReference type="RefSeq" id="WP_221284524.1">
    <property type="nucleotide sequence ID" value="NZ_JACHFL010000029.1"/>
</dbReference>